<evidence type="ECO:0000256" key="6">
    <source>
        <dbReference type="ARBA" id="ARBA00022989"/>
    </source>
</evidence>
<keyword evidence="5 8" id="KW-0812">Transmembrane</keyword>
<gene>
    <name evidence="9" type="ORF">ENG92_03975</name>
</gene>
<keyword evidence="7 8" id="KW-0472">Membrane</keyword>
<dbReference type="Proteomes" id="UP000885822">
    <property type="component" value="Unassembled WGS sequence"/>
</dbReference>
<evidence type="ECO:0000256" key="1">
    <source>
        <dbReference type="ARBA" id="ARBA00004651"/>
    </source>
</evidence>
<feature type="transmembrane region" description="Helical" evidence="8">
    <location>
        <begin position="216"/>
        <end position="235"/>
    </location>
</feature>
<organism evidence="9">
    <name type="scientific">Thiolapillus brandeum</name>
    <dbReference type="NCBI Taxonomy" id="1076588"/>
    <lineage>
        <taxon>Bacteria</taxon>
        <taxon>Pseudomonadati</taxon>
        <taxon>Pseudomonadota</taxon>
        <taxon>Gammaproteobacteria</taxon>
        <taxon>Chromatiales</taxon>
        <taxon>Sedimenticolaceae</taxon>
        <taxon>Thiolapillus</taxon>
    </lineage>
</organism>
<keyword evidence="4" id="KW-1003">Cell membrane</keyword>
<dbReference type="InterPro" id="IPR002549">
    <property type="entry name" value="AI-2E-like"/>
</dbReference>
<evidence type="ECO:0000256" key="7">
    <source>
        <dbReference type="ARBA" id="ARBA00023136"/>
    </source>
</evidence>
<keyword evidence="3" id="KW-0813">Transport</keyword>
<comment type="similarity">
    <text evidence="2">Belongs to the autoinducer-2 exporter (AI-2E) (TC 2.A.86) family.</text>
</comment>
<proteinExistence type="inferred from homology"/>
<dbReference type="PANTHER" id="PTHR21716:SF53">
    <property type="entry name" value="PERMEASE PERM-RELATED"/>
    <property type="match status" value="1"/>
</dbReference>
<evidence type="ECO:0000313" key="9">
    <source>
        <dbReference type="EMBL" id="HDK38154.1"/>
    </source>
</evidence>
<keyword evidence="6 8" id="KW-1133">Transmembrane helix</keyword>
<feature type="transmembrane region" description="Helical" evidence="8">
    <location>
        <begin position="241"/>
        <end position="265"/>
    </location>
</feature>
<dbReference type="Pfam" id="PF01594">
    <property type="entry name" value="AI-2E_transport"/>
    <property type="match status" value="1"/>
</dbReference>
<feature type="transmembrane region" description="Helical" evidence="8">
    <location>
        <begin position="38"/>
        <end position="55"/>
    </location>
</feature>
<reference evidence="9" key="1">
    <citation type="journal article" date="2020" name="mSystems">
        <title>Genome- and Community-Level Interaction Insights into Carbon Utilization and Element Cycling Functions of Hydrothermarchaeota in Hydrothermal Sediment.</title>
        <authorList>
            <person name="Zhou Z."/>
            <person name="Liu Y."/>
            <person name="Xu W."/>
            <person name="Pan J."/>
            <person name="Luo Z.H."/>
            <person name="Li M."/>
        </authorList>
    </citation>
    <scope>NUCLEOTIDE SEQUENCE [LARGE SCALE GENOMIC DNA]</scope>
    <source>
        <strain evidence="9">HyVt-26</strain>
    </source>
</reference>
<dbReference type="AlphaFoldDB" id="A0A831NZ36"/>
<feature type="transmembrane region" description="Helical" evidence="8">
    <location>
        <begin position="12"/>
        <end position="32"/>
    </location>
</feature>
<feature type="transmembrane region" description="Helical" evidence="8">
    <location>
        <begin position="67"/>
        <end position="88"/>
    </location>
</feature>
<feature type="transmembrane region" description="Helical" evidence="8">
    <location>
        <begin position="152"/>
        <end position="176"/>
    </location>
</feature>
<dbReference type="EMBL" id="DRCV01000178">
    <property type="protein sequence ID" value="HDK38154.1"/>
    <property type="molecule type" value="Genomic_DNA"/>
</dbReference>
<evidence type="ECO:0000256" key="8">
    <source>
        <dbReference type="SAM" id="Phobius"/>
    </source>
</evidence>
<sequence length="361" mass="40328">MQLVLQWLRRTFSDPQLVVLLSLLLAGFVVIITMGNMLAPVLASIVIAYLLEGLVAPLQRLNVPRMVAVVLVFILFLIFLGLILFGLLPLLSRQVSQLVQQLPNMVTEGQQALMMLPEKYPELITVDQVQEVIATLGGEAGNIGQKVLSWSLASVVGVITLLVYLVLMPLLVFFFLKDKRLILDWFANLLPRDRKIAVHVWREVDAQISNYVRGKFWEIIIIWSASYVTFTFLGLQYAMLLGVLVGLSVIIPYIGATVVTFPVLLVGWFQWGWTADFGWLALAYFIIQALDGNVLVPLLFSEVVSLHPIAIIVAILVFGGFWGFWGVFFAIPLATLVNAVIQAWPSKAELNRKLERQQAAL</sequence>
<evidence type="ECO:0000256" key="3">
    <source>
        <dbReference type="ARBA" id="ARBA00022448"/>
    </source>
</evidence>
<feature type="transmembrane region" description="Helical" evidence="8">
    <location>
        <begin position="306"/>
        <end position="337"/>
    </location>
</feature>
<name>A0A831NZ36_9GAMM</name>
<dbReference type="GO" id="GO:0055085">
    <property type="term" value="P:transmembrane transport"/>
    <property type="evidence" value="ECO:0007669"/>
    <property type="project" value="TreeGrafter"/>
</dbReference>
<evidence type="ECO:0000256" key="2">
    <source>
        <dbReference type="ARBA" id="ARBA00009773"/>
    </source>
</evidence>
<dbReference type="GO" id="GO:0005886">
    <property type="term" value="C:plasma membrane"/>
    <property type="evidence" value="ECO:0007669"/>
    <property type="project" value="UniProtKB-SubCell"/>
</dbReference>
<comment type="subcellular location">
    <subcellularLocation>
        <location evidence="1">Cell membrane</location>
        <topology evidence="1">Multi-pass membrane protein</topology>
    </subcellularLocation>
</comment>
<accession>A0A831NZ36</accession>
<evidence type="ECO:0000256" key="5">
    <source>
        <dbReference type="ARBA" id="ARBA00022692"/>
    </source>
</evidence>
<dbReference type="PANTHER" id="PTHR21716">
    <property type="entry name" value="TRANSMEMBRANE PROTEIN"/>
    <property type="match status" value="1"/>
</dbReference>
<comment type="caution">
    <text evidence="9">The sequence shown here is derived from an EMBL/GenBank/DDBJ whole genome shotgun (WGS) entry which is preliminary data.</text>
</comment>
<feature type="transmembrane region" description="Helical" evidence="8">
    <location>
        <begin position="277"/>
        <end position="300"/>
    </location>
</feature>
<evidence type="ECO:0000256" key="4">
    <source>
        <dbReference type="ARBA" id="ARBA00022475"/>
    </source>
</evidence>
<protein>
    <submittedName>
        <fullName evidence="9">AI-2E family transporter</fullName>
    </submittedName>
</protein>